<dbReference type="EMBL" id="JBHLUU010000114">
    <property type="protein sequence ID" value="MFC0476913.1"/>
    <property type="molecule type" value="Genomic_DNA"/>
</dbReference>
<proteinExistence type="predicted"/>
<name>A0ABV6KUD5_9BACI</name>
<organism evidence="1 2">
    <name type="scientific">Robertmurraya beringensis</name>
    <dbReference type="NCBI Taxonomy" id="641660"/>
    <lineage>
        <taxon>Bacteria</taxon>
        <taxon>Bacillati</taxon>
        <taxon>Bacillota</taxon>
        <taxon>Bacilli</taxon>
        <taxon>Bacillales</taxon>
        <taxon>Bacillaceae</taxon>
        <taxon>Robertmurraya</taxon>
    </lineage>
</organism>
<accession>A0ABV6KUD5</accession>
<reference evidence="1 2" key="1">
    <citation type="submission" date="2024-09" db="EMBL/GenBank/DDBJ databases">
        <authorList>
            <person name="Sun Q."/>
            <person name="Mori K."/>
        </authorList>
    </citation>
    <scope>NUCLEOTIDE SEQUENCE [LARGE SCALE GENOMIC DNA]</scope>
    <source>
        <strain evidence="1 2">CGMCC 1.9126</strain>
    </source>
</reference>
<sequence>MAESKKYRFLDYFNRNKSRVLRLLKQEGEYQSFSSEHGYLYLLEVGKVAGKALKLQVGVKSGELIILDVVTAA</sequence>
<evidence type="ECO:0000313" key="2">
    <source>
        <dbReference type="Proteomes" id="UP001589738"/>
    </source>
</evidence>
<dbReference type="RefSeq" id="WP_160548322.1">
    <property type="nucleotide sequence ID" value="NZ_JBHLUU010000114.1"/>
</dbReference>
<gene>
    <name evidence="1" type="ORF">ACFFHF_17050</name>
</gene>
<keyword evidence="2" id="KW-1185">Reference proteome</keyword>
<evidence type="ECO:0000313" key="1">
    <source>
        <dbReference type="EMBL" id="MFC0476913.1"/>
    </source>
</evidence>
<comment type="caution">
    <text evidence="1">The sequence shown here is derived from an EMBL/GenBank/DDBJ whole genome shotgun (WGS) entry which is preliminary data.</text>
</comment>
<protein>
    <submittedName>
        <fullName evidence="1">Uncharacterized protein</fullName>
    </submittedName>
</protein>
<dbReference type="Proteomes" id="UP001589738">
    <property type="component" value="Unassembled WGS sequence"/>
</dbReference>